<dbReference type="RefSeq" id="WP_330431575.1">
    <property type="nucleotide sequence ID" value="NZ_JAZDUF010000001.1"/>
</dbReference>
<name>A0ABU7MA73_9ACTN</name>
<evidence type="ECO:0000313" key="3">
    <source>
        <dbReference type="Proteomes" id="UP001347146"/>
    </source>
</evidence>
<keyword evidence="3" id="KW-1185">Reference proteome</keyword>
<organism evidence="2 3">
    <name type="scientific">Gordonia sesuvii</name>
    <dbReference type="NCBI Taxonomy" id="3116777"/>
    <lineage>
        <taxon>Bacteria</taxon>
        <taxon>Bacillati</taxon>
        <taxon>Actinomycetota</taxon>
        <taxon>Actinomycetes</taxon>
        <taxon>Mycobacteriales</taxon>
        <taxon>Gordoniaceae</taxon>
        <taxon>Gordonia</taxon>
    </lineage>
</organism>
<feature type="signal peptide" evidence="1">
    <location>
        <begin position="1"/>
        <end position="33"/>
    </location>
</feature>
<dbReference type="EMBL" id="JAZDUF010000001">
    <property type="protein sequence ID" value="MEE3849971.1"/>
    <property type="molecule type" value="Genomic_DNA"/>
</dbReference>
<gene>
    <name evidence="2" type="ORF">VZC37_06480</name>
</gene>
<reference evidence="2 3" key="1">
    <citation type="submission" date="2024-01" db="EMBL/GenBank/DDBJ databases">
        <title>Draft genome sequence of Gordonia sp. LSe1-13.</title>
        <authorList>
            <person name="Suphannarot A."/>
            <person name="Mingma R."/>
        </authorList>
    </citation>
    <scope>NUCLEOTIDE SEQUENCE [LARGE SCALE GENOMIC DNA]</scope>
    <source>
        <strain evidence="2 3">LSe1-13</strain>
    </source>
</reference>
<proteinExistence type="predicted"/>
<protein>
    <recommendedName>
        <fullName evidence="4">Secreted protein</fullName>
    </recommendedName>
</protein>
<keyword evidence="1" id="KW-0732">Signal</keyword>
<feature type="chain" id="PRO_5045962547" description="Secreted protein" evidence="1">
    <location>
        <begin position="34"/>
        <end position="161"/>
    </location>
</feature>
<sequence>MSRHHSLRTRVAATAAAIAVTGAGIVGLSTATAGEATADRHPLPGCIGLSPNIVDLPFWPETVDVAQYTGKTYISVDFTSYWLFVGYRSDARLDWHNPGAKKRGVLFSSTQVQSPYVGVHWFVIPTNAIGRGNVNVTLSATNSNALWSIPSIPCSGTIVVR</sequence>
<evidence type="ECO:0000256" key="1">
    <source>
        <dbReference type="SAM" id="SignalP"/>
    </source>
</evidence>
<dbReference type="Proteomes" id="UP001347146">
    <property type="component" value="Unassembled WGS sequence"/>
</dbReference>
<evidence type="ECO:0008006" key="4">
    <source>
        <dbReference type="Google" id="ProtNLM"/>
    </source>
</evidence>
<accession>A0ABU7MA73</accession>
<comment type="caution">
    <text evidence="2">The sequence shown here is derived from an EMBL/GenBank/DDBJ whole genome shotgun (WGS) entry which is preliminary data.</text>
</comment>
<evidence type="ECO:0000313" key="2">
    <source>
        <dbReference type="EMBL" id="MEE3849971.1"/>
    </source>
</evidence>